<dbReference type="EMBL" id="ALJF01000013">
    <property type="protein sequence ID" value="EKF58183.1"/>
    <property type="molecule type" value="Genomic_DNA"/>
</dbReference>
<dbReference type="PANTHER" id="PTHR38781">
    <property type="entry name" value="ANTITOXIN DINJ-RELATED"/>
    <property type="match status" value="1"/>
</dbReference>
<keyword evidence="4" id="KW-1185">Reference proteome</keyword>
<dbReference type="GO" id="GO:0006355">
    <property type="term" value="P:regulation of DNA-templated transcription"/>
    <property type="evidence" value="ECO:0007669"/>
    <property type="project" value="InterPro"/>
</dbReference>
<comment type="similarity">
    <text evidence="1">Belongs to the RelB/DinJ antitoxin family.</text>
</comment>
<evidence type="ECO:0000313" key="4">
    <source>
        <dbReference type="Proteomes" id="UP000007123"/>
    </source>
</evidence>
<dbReference type="GO" id="GO:0006351">
    <property type="term" value="P:DNA-templated transcription"/>
    <property type="evidence" value="ECO:0007669"/>
    <property type="project" value="TreeGrafter"/>
</dbReference>
<dbReference type="InterPro" id="IPR013321">
    <property type="entry name" value="Arc_rbn_hlx_hlx"/>
</dbReference>
<proteinExistence type="inferred from homology"/>
<dbReference type="Gene3D" id="1.10.1220.10">
    <property type="entry name" value="Met repressor-like"/>
    <property type="match status" value="1"/>
</dbReference>
<accession>K2PBB9</accession>
<dbReference type="OrthoDB" id="9799097at2"/>
<evidence type="ECO:0000256" key="1">
    <source>
        <dbReference type="ARBA" id="ARBA00010562"/>
    </source>
</evidence>
<dbReference type="Gene3D" id="6.20.450.20">
    <property type="match status" value="1"/>
</dbReference>
<evidence type="ECO:0000256" key="2">
    <source>
        <dbReference type="ARBA" id="ARBA00022649"/>
    </source>
</evidence>
<dbReference type="eggNOG" id="COG3077">
    <property type="taxonomic scope" value="Bacteria"/>
</dbReference>
<dbReference type="NCBIfam" id="TIGR02384">
    <property type="entry name" value="RelB_DinJ"/>
    <property type="match status" value="1"/>
</dbReference>
<dbReference type="InterPro" id="IPR007337">
    <property type="entry name" value="RelB/DinJ"/>
</dbReference>
<dbReference type="STRING" id="1156935.QWE_16313"/>
<dbReference type="Pfam" id="PF04221">
    <property type="entry name" value="RelB"/>
    <property type="match status" value="1"/>
</dbReference>
<gene>
    <name evidence="3" type="ORF">QWE_16313</name>
</gene>
<evidence type="ECO:0000313" key="3">
    <source>
        <dbReference type="EMBL" id="EKF58183.1"/>
    </source>
</evidence>
<dbReference type="PATRIC" id="fig|1156935.5.peg.3315"/>
<keyword evidence="2" id="KW-1277">Toxin-antitoxin system</keyword>
<sequence length="303" mass="34272">MTNALVQTRIDPDIRDRAAAVLESMGLTVSDAVRILLTRTANEGVLPIQLLSDPAVHDAWFRAKVREALEDVRDDVQDDAVEKLTDVQRVQSSATARSDVWLRVDEREDVLGSLEACKTFLEDLRFKPLNWKYLVICLHNALQGALVCHLNGTAGVGALDQRSVDRQLEWHERDRERHIAGKPKNISDPFPSSRLADMKTLFSRVQTRDEMTELGAGQPIEISASEKHAFELLHELRNRFVHFEPAGWSIELAGLPRMAVEIVTLIGRIAADPWPFWHLPDARRVHLKNLIDSLRTDFSALEN</sequence>
<dbReference type="PANTHER" id="PTHR38781:SF1">
    <property type="entry name" value="ANTITOXIN DINJ-RELATED"/>
    <property type="match status" value="1"/>
</dbReference>
<protein>
    <submittedName>
        <fullName evidence="3">RelB/DinJ family addiction module antitoxin</fullName>
    </submittedName>
</protein>
<comment type="caution">
    <text evidence="3">The sequence shown here is derived from an EMBL/GenBank/DDBJ whole genome shotgun (WGS) entry which is preliminary data.</text>
</comment>
<reference evidence="3 4" key="1">
    <citation type="journal article" date="2012" name="J. Bacteriol.">
        <title>Draft Genome Sequence of Agrobacterium albertimagni Strain AOL15.</title>
        <authorList>
            <person name="Trimble W.L."/>
            <person name="Phung le T."/>
            <person name="Meyer F."/>
            <person name="Gilbert J.A."/>
            <person name="Silver S."/>
        </authorList>
    </citation>
    <scope>NUCLEOTIDE SEQUENCE [LARGE SCALE GENOMIC DNA]</scope>
    <source>
        <strain evidence="3 4">AOL15</strain>
    </source>
</reference>
<dbReference type="AlphaFoldDB" id="K2PBB9"/>
<dbReference type="Proteomes" id="UP000007123">
    <property type="component" value="Unassembled WGS sequence"/>
</dbReference>
<name>K2PBB9_9HYPH</name>
<organism evidence="3 4">
    <name type="scientific">Agrobacterium albertimagni AOL15</name>
    <dbReference type="NCBI Taxonomy" id="1156935"/>
    <lineage>
        <taxon>Bacteria</taxon>
        <taxon>Pseudomonadati</taxon>
        <taxon>Pseudomonadota</taxon>
        <taxon>Alphaproteobacteria</taxon>
        <taxon>Hyphomicrobiales</taxon>
        <taxon>Rhizobiaceae</taxon>
        <taxon>Rhizobium/Agrobacterium group</taxon>
        <taxon>Agrobacterium</taxon>
    </lineage>
</organism>